<evidence type="ECO:0000313" key="7">
    <source>
        <dbReference type="EMBL" id="PTL36811.1"/>
    </source>
</evidence>
<dbReference type="NCBIfam" id="TIGR04409">
    <property type="entry name" value="LptC_YrbK"/>
    <property type="match status" value="1"/>
</dbReference>
<dbReference type="GO" id="GO:0005886">
    <property type="term" value="C:plasma membrane"/>
    <property type="evidence" value="ECO:0007669"/>
    <property type="project" value="InterPro"/>
</dbReference>
<keyword evidence="4" id="KW-1133">Transmembrane helix</keyword>
<dbReference type="EMBL" id="NVQC01000011">
    <property type="protein sequence ID" value="PTL36811.1"/>
    <property type="molecule type" value="Genomic_DNA"/>
</dbReference>
<reference evidence="8" key="2">
    <citation type="journal article" date="2018" name="Environ. Microbiol.">
        <title>Bloom of a denitrifying methanotroph, 'Candidatus Methylomirabilis limnetica', in a deep stratified lake.</title>
        <authorList>
            <person name="Graf J.S."/>
            <person name="Mayr M.J."/>
            <person name="Marchant H.K."/>
            <person name="Tienken D."/>
            <person name="Hach P.F."/>
            <person name="Brand A."/>
            <person name="Schubert C.J."/>
            <person name="Kuypers M.M."/>
            <person name="Milucka J."/>
        </authorList>
    </citation>
    <scope>NUCLEOTIDE SEQUENCE [LARGE SCALE GENOMIC DNA]</scope>
    <source>
        <strain evidence="8">Zug</strain>
    </source>
</reference>
<feature type="chain" id="PRO_5015736051" evidence="6">
    <location>
        <begin position="19"/>
        <end position="203"/>
    </location>
</feature>
<keyword evidence="3" id="KW-0812">Transmembrane</keyword>
<evidence type="ECO:0000256" key="1">
    <source>
        <dbReference type="ARBA" id="ARBA00022475"/>
    </source>
</evidence>
<sequence>MRVIRHVWLAGIVAVAMAATCAFGLGSGASLAFGEGQPGSTADVKITRFHLVETKAGKTLWEVWGDRGEVFQKQDVAKVMKISNPVTIVIYSEEGKLTVRADSATLNTRTKDIHMEHNVTAISEQGNSLQTQSLDWLAKARRLSTRSPVTLIRGGLTSSGVGLEADADLERARFLSRVRSHMIPGGAELATKAPSSSRSGGTR</sequence>
<dbReference type="Pfam" id="PF06835">
    <property type="entry name" value="LptC"/>
    <property type="match status" value="1"/>
</dbReference>
<reference evidence="7 8" key="1">
    <citation type="submission" date="2017-09" db="EMBL/GenBank/DDBJ databases">
        <title>Bloom of a denitrifying methanotroph, Candidatus Methylomirabilis limnetica, in a deep stratified lake.</title>
        <authorList>
            <person name="Graf J.S."/>
            <person name="Marchant H.K."/>
            <person name="Tienken D."/>
            <person name="Hach P.F."/>
            <person name="Brand A."/>
            <person name="Schubert C.J."/>
            <person name="Kuypers M.M."/>
            <person name="Milucka J."/>
        </authorList>
    </citation>
    <scope>NUCLEOTIDE SEQUENCE [LARGE SCALE GENOMIC DNA]</scope>
    <source>
        <strain evidence="7 8">Zug</strain>
    </source>
</reference>
<dbReference type="PANTHER" id="PTHR37481">
    <property type="entry name" value="LIPOPOLYSACCHARIDE EXPORT SYSTEM PROTEIN LPTC"/>
    <property type="match status" value="1"/>
</dbReference>
<dbReference type="PANTHER" id="PTHR37481:SF1">
    <property type="entry name" value="LIPOPOLYSACCHARIDE EXPORT SYSTEM PROTEIN LPTC"/>
    <property type="match status" value="1"/>
</dbReference>
<proteinExistence type="predicted"/>
<dbReference type="GO" id="GO:0030288">
    <property type="term" value="C:outer membrane-bounded periplasmic space"/>
    <property type="evidence" value="ECO:0007669"/>
    <property type="project" value="TreeGrafter"/>
</dbReference>
<evidence type="ECO:0000256" key="4">
    <source>
        <dbReference type="ARBA" id="ARBA00022989"/>
    </source>
</evidence>
<dbReference type="GO" id="GO:0015221">
    <property type="term" value="F:lipopolysaccharide transmembrane transporter activity"/>
    <property type="evidence" value="ECO:0007669"/>
    <property type="project" value="InterPro"/>
</dbReference>
<keyword evidence="1" id="KW-1003">Cell membrane</keyword>
<dbReference type="Proteomes" id="UP000241436">
    <property type="component" value="Unassembled WGS sequence"/>
</dbReference>
<comment type="caution">
    <text evidence="7">The sequence shown here is derived from an EMBL/GenBank/DDBJ whole genome shotgun (WGS) entry which is preliminary data.</text>
</comment>
<evidence type="ECO:0000256" key="3">
    <source>
        <dbReference type="ARBA" id="ARBA00022692"/>
    </source>
</evidence>
<keyword evidence="5" id="KW-0472">Membrane</keyword>
<evidence type="ECO:0000256" key="2">
    <source>
        <dbReference type="ARBA" id="ARBA00022519"/>
    </source>
</evidence>
<protein>
    <submittedName>
        <fullName evidence="7">LPS export ABC transporter periplasmic protein LptC</fullName>
    </submittedName>
</protein>
<accession>A0A2T4U0D1</accession>
<dbReference type="InterPro" id="IPR010664">
    <property type="entry name" value="LipoPS_assembly_LptC-rel"/>
</dbReference>
<gene>
    <name evidence="7" type="primary">lptC</name>
    <name evidence="7" type="ORF">CLG94_02215</name>
</gene>
<evidence type="ECO:0000256" key="5">
    <source>
        <dbReference type="ARBA" id="ARBA00023136"/>
    </source>
</evidence>
<dbReference type="RefSeq" id="WP_107561318.1">
    <property type="nucleotide sequence ID" value="NZ_NVQC01000011.1"/>
</dbReference>
<dbReference type="Gene3D" id="2.60.450.10">
    <property type="entry name" value="Lipopolysaccharide (LPS) transport protein A like domain"/>
    <property type="match status" value="1"/>
</dbReference>
<dbReference type="GO" id="GO:0017089">
    <property type="term" value="F:glycolipid transfer activity"/>
    <property type="evidence" value="ECO:0007669"/>
    <property type="project" value="TreeGrafter"/>
</dbReference>
<keyword evidence="8" id="KW-1185">Reference proteome</keyword>
<dbReference type="OrthoDB" id="1629081at2"/>
<dbReference type="InterPro" id="IPR026265">
    <property type="entry name" value="LptC"/>
</dbReference>
<feature type="signal peptide" evidence="6">
    <location>
        <begin position="1"/>
        <end position="18"/>
    </location>
</feature>
<evidence type="ECO:0000313" key="8">
    <source>
        <dbReference type="Proteomes" id="UP000241436"/>
    </source>
</evidence>
<name>A0A2T4U0D1_9BACT</name>
<organism evidence="7 8">
    <name type="scientific">Candidatus Methylomirabilis limnetica</name>
    <dbReference type="NCBI Taxonomy" id="2033718"/>
    <lineage>
        <taxon>Bacteria</taxon>
        <taxon>Candidatus Methylomirabilota</taxon>
        <taxon>Candidatus Methylomirabilia</taxon>
        <taxon>Candidatus Methylomirabilales</taxon>
        <taxon>Candidatus Methylomirabilaceae</taxon>
        <taxon>Candidatus Methylomirabilis</taxon>
    </lineage>
</organism>
<keyword evidence="2" id="KW-0997">Cell inner membrane</keyword>
<keyword evidence="6" id="KW-0732">Signal</keyword>
<dbReference type="AlphaFoldDB" id="A0A2T4U0D1"/>
<evidence type="ECO:0000256" key="6">
    <source>
        <dbReference type="SAM" id="SignalP"/>
    </source>
</evidence>
<dbReference type="InterPro" id="IPR052363">
    <property type="entry name" value="LPS_export_LptC"/>
</dbReference>